<dbReference type="InterPro" id="IPR004843">
    <property type="entry name" value="Calcineurin-like_PHP"/>
</dbReference>
<dbReference type="Proteomes" id="UP000623301">
    <property type="component" value="Unassembled WGS sequence"/>
</dbReference>
<feature type="domain" description="Calcineurin-like phosphoesterase" evidence="1">
    <location>
        <begin position="41"/>
        <end position="393"/>
    </location>
</feature>
<dbReference type="Gene3D" id="3.60.21.10">
    <property type="match status" value="2"/>
</dbReference>
<name>A0ABS0WVB8_9FLAO</name>
<sequence length="627" mass="72525">MNFKINFSSLFFILLLVFSCKKGNEVSNNNNNNNNNNTNIQIAFLSDVHLQDIYGEFSDTDYKGVLNPKTGNYTLVRTMQSQLQSTRLFNENYFAFIAALDDVVKKNVKYVVLPGDFSDDGQAINIRGLKHILNKYTKNHGIQFIITTGNHDPVRPFYQDAGKRDFLGENGRKQPIFSTSEIYTKRDSSALPVVITKDIAKLGHKEILTELKDFGFYPKASDVYWETPFTNYLYKDYTFENALKQSSLSERNYIVSATNNTLPDVSYLVEPADDLWFLAIDANVYVPINNISETSKNPKDYSNASVGYNHVLAHKKHLFKWLQSVTERAKKLGKTLIVFSHYPTIDFNDDASAEIKELFGEDKMQMHRLPDESVAEFFIKAGIKIHFGGHMHINDTGYRSTDSGSLVNIQIPSLAAYVPAYKLLTIKDKNVYEIETIVIDSVPDFTSLFPLYEAEYEHLENEKENTIWNKDILTTSTYKDFTEFHLKELVRLRFLKKDWPREFRELLINSSGKKLLQFGFKDAISYDNFKREMTAKNIDIESYEKWNGLDMIHDFYKIKNADELAFTDIDKNRLEAYKIVCNQLKHSDNPQLKLWAQLFLKMCQGEPSNHFQINLDSNTIKRLKTLY</sequence>
<gene>
    <name evidence="2" type="ORF">JBL43_16770</name>
</gene>
<comment type="caution">
    <text evidence="2">The sequence shown here is derived from an EMBL/GenBank/DDBJ whole genome shotgun (WGS) entry which is preliminary data.</text>
</comment>
<protein>
    <submittedName>
        <fullName evidence="2">Metallophosphoesterase</fullName>
    </submittedName>
</protein>
<dbReference type="InterPro" id="IPR029052">
    <property type="entry name" value="Metallo-depent_PP-like"/>
</dbReference>
<evidence type="ECO:0000259" key="1">
    <source>
        <dbReference type="Pfam" id="PF00149"/>
    </source>
</evidence>
<dbReference type="Pfam" id="PF00149">
    <property type="entry name" value="Metallophos"/>
    <property type="match status" value="1"/>
</dbReference>
<reference evidence="2 3" key="1">
    <citation type="submission" date="2020-12" db="EMBL/GenBank/DDBJ databases">
        <title>Aureibaculum luteum sp. nov. and Aureibaculum flavum sp. nov., novel members of the family Flavobacteriaceae isolated from Antarctic intertidal sediments.</title>
        <authorList>
            <person name="He X."/>
            <person name="Zhang X."/>
        </authorList>
    </citation>
    <scope>NUCLEOTIDE SEQUENCE [LARGE SCALE GENOMIC DNA]</scope>
    <source>
        <strain evidence="2 3">A20</strain>
    </source>
</reference>
<proteinExistence type="predicted"/>
<evidence type="ECO:0000313" key="3">
    <source>
        <dbReference type="Proteomes" id="UP000623301"/>
    </source>
</evidence>
<evidence type="ECO:0000313" key="2">
    <source>
        <dbReference type="EMBL" id="MBJ2175910.1"/>
    </source>
</evidence>
<accession>A0ABS0WVB8</accession>
<dbReference type="EMBL" id="JAEHFJ010000010">
    <property type="protein sequence ID" value="MBJ2175910.1"/>
    <property type="molecule type" value="Genomic_DNA"/>
</dbReference>
<organism evidence="2 3">
    <name type="scientific">Aureibaculum flavum</name>
    <dbReference type="NCBI Taxonomy" id="2795986"/>
    <lineage>
        <taxon>Bacteria</taxon>
        <taxon>Pseudomonadati</taxon>
        <taxon>Bacteroidota</taxon>
        <taxon>Flavobacteriia</taxon>
        <taxon>Flavobacteriales</taxon>
        <taxon>Flavobacteriaceae</taxon>
        <taxon>Aureibaculum</taxon>
    </lineage>
</organism>
<dbReference type="RefSeq" id="WP_198842563.1">
    <property type="nucleotide sequence ID" value="NZ_JAEHFJ010000010.1"/>
</dbReference>
<dbReference type="PROSITE" id="PS51257">
    <property type="entry name" value="PROKAR_LIPOPROTEIN"/>
    <property type="match status" value="1"/>
</dbReference>
<keyword evidence="3" id="KW-1185">Reference proteome</keyword>
<dbReference type="SUPFAM" id="SSF56300">
    <property type="entry name" value="Metallo-dependent phosphatases"/>
    <property type="match status" value="1"/>
</dbReference>